<organism evidence="1 2">
    <name type="scientific">Klebsiella pneumoniae</name>
    <dbReference type="NCBI Taxonomy" id="573"/>
    <lineage>
        <taxon>Bacteria</taxon>
        <taxon>Pseudomonadati</taxon>
        <taxon>Pseudomonadota</taxon>
        <taxon>Gammaproteobacteria</taxon>
        <taxon>Enterobacterales</taxon>
        <taxon>Enterobacteriaceae</taxon>
        <taxon>Klebsiella/Raoultella group</taxon>
        <taxon>Klebsiella</taxon>
        <taxon>Klebsiella pneumoniae complex</taxon>
    </lineage>
</organism>
<dbReference type="Proteomes" id="UP000254938">
    <property type="component" value="Unassembled WGS sequence"/>
</dbReference>
<dbReference type="EMBL" id="UGKQ01000001">
    <property type="protein sequence ID" value="STS78424.1"/>
    <property type="molecule type" value="Genomic_DNA"/>
</dbReference>
<reference evidence="1 2" key="1">
    <citation type="submission" date="2018-06" db="EMBL/GenBank/DDBJ databases">
        <authorList>
            <consortium name="Pathogen Informatics"/>
            <person name="Doyle S."/>
        </authorList>
    </citation>
    <scope>NUCLEOTIDE SEQUENCE [LARGE SCALE GENOMIC DNA]</scope>
    <source>
        <strain evidence="1 2">NCTC9140</strain>
    </source>
</reference>
<evidence type="ECO:0000313" key="1">
    <source>
        <dbReference type="EMBL" id="STS78424.1"/>
    </source>
</evidence>
<name>A0A377TIE0_KLEPN</name>
<accession>A0A377TIE0</accession>
<protein>
    <submittedName>
        <fullName evidence="1">Uncharacterized protein</fullName>
    </submittedName>
</protein>
<sequence length="57" mass="6454">MAARILKYADKTAPAVLLAHHTMNRGHRFRDLLPCLNDRAVIRSFSGQIEHIGKTQL</sequence>
<evidence type="ECO:0000313" key="2">
    <source>
        <dbReference type="Proteomes" id="UP000254938"/>
    </source>
</evidence>
<gene>
    <name evidence="1" type="ORF">NCTC9140_00055</name>
</gene>
<proteinExistence type="predicted"/>
<dbReference type="AlphaFoldDB" id="A0A377TIE0"/>